<dbReference type="EMBL" id="LGRN01000774">
    <property type="protein sequence ID" value="OJD10502.1"/>
    <property type="molecule type" value="Genomic_DNA"/>
</dbReference>
<evidence type="ECO:0000313" key="4">
    <source>
        <dbReference type="EMBL" id="OJD10502.1"/>
    </source>
</evidence>
<accession>A0A1J9P2V6</accession>
<dbReference type="InterPro" id="IPR016197">
    <property type="entry name" value="Chromo-like_dom_sf"/>
</dbReference>
<reference evidence="4 5" key="1">
    <citation type="submission" date="2015-07" db="EMBL/GenBank/DDBJ databases">
        <title>Emmonsia species relationships and genome sequence.</title>
        <authorList>
            <consortium name="The Broad Institute Genomics Platform"/>
            <person name="Cuomo C.A."/>
            <person name="Munoz J.F."/>
            <person name="Imamovic A."/>
            <person name="Priest M.E."/>
            <person name="Young S."/>
            <person name="Clay O.K."/>
            <person name="McEwen J.G."/>
        </authorList>
    </citation>
    <scope>NUCLEOTIDE SEQUENCE [LARGE SCALE GENOMIC DNA]</scope>
    <source>
        <strain evidence="4 5">UAMH 9510</strain>
    </source>
</reference>
<dbReference type="OrthoDB" id="433924at2759"/>
<evidence type="ECO:0000256" key="2">
    <source>
        <dbReference type="SAM" id="MobiDB-lite"/>
    </source>
</evidence>
<dbReference type="Pfam" id="PF00385">
    <property type="entry name" value="Chromo"/>
    <property type="match status" value="1"/>
</dbReference>
<dbReference type="Gene3D" id="2.40.50.40">
    <property type="match status" value="1"/>
</dbReference>
<dbReference type="VEuPathDB" id="FungiDB:AJ78_08509"/>
<proteinExistence type="predicted"/>
<organism evidence="4 5">
    <name type="scientific">Emergomyces pasteurianus Ep9510</name>
    <dbReference type="NCBI Taxonomy" id="1447872"/>
    <lineage>
        <taxon>Eukaryota</taxon>
        <taxon>Fungi</taxon>
        <taxon>Dikarya</taxon>
        <taxon>Ascomycota</taxon>
        <taxon>Pezizomycotina</taxon>
        <taxon>Eurotiomycetes</taxon>
        <taxon>Eurotiomycetidae</taxon>
        <taxon>Onygenales</taxon>
        <taxon>Ajellomycetaceae</taxon>
        <taxon>Emergomyces</taxon>
    </lineage>
</organism>
<keyword evidence="5" id="KW-1185">Reference proteome</keyword>
<sequence length="299" mass="34036">MFQYFDPHATASGMKFQCKPLSCTRQLPAIGKRNDENKKPFKKNRLLKIKPSNYLKCEGDRPPKSESRHALFEKNNINLLNKPAFTVIIKHSYNSDKDDESSGSDGSFSSLFSDNSDNDSSVLNTSPYENAAGLVHRQDDVVFECQVPSAGDSQNTLIVINDDDLDLSYDEKISVSLAMSRTSRQESSVESVDESNSENQTPPPPVLIEDGEVTMEEWLVDEILESMMVEEGDQERRWYLVKWRGYDPSWQPEHDLIPGCEELVHEFHATHGKLGSRRSLKRRGRIPLRNRSKKARSKI</sequence>
<dbReference type="InterPro" id="IPR023780">
    <property type="entry name" value="Chromo_domain"/>
</dbReference>
<evidence type="ECO:0000256" key="1">
    <source>
        <dbReference type="ARBA" id="ARBA00011353"/>
    </source>
</evidence>
<dbReference type="CDD" id="cd00024">
    <property type="entry name" value="CD_CSD"/>
    <property type="match status" value="1"/>
</dbReference>
<evidence type="ECO:0000313" key="5">
    <source>
        <dbReference type="Proteomes" id="UP000182235"/>
    </source>
</evidence>
<feature type="region of interest" description="Disordered" evidence="2">
    <location>
        <begin position="180"/>
        <end position="208"/>
    </location>
</feature>
<dbReference type="SMART" id="SM00298">
    <property type="entry name" value="CHROMO"/>
    <property type="match status" value="1"/>
</dbReference>
<dbReference type="SUPFAM" id="SSF54160">
    <property type="entry name" value="Chromo domain-like"/>
    <property type="match status" value="1"/>
</dbReference>
<feature type="domain" description="Chromo" evidence="3">
    <location>
        <begin position="218"/>
        <end position="279"/>
    </location>
</feature>
<protein>
    <recommendedName>
        <fullName evidence="3">Chromo domain-containing protein</fullName>
    </recommendedName>
</protein>
<dbReference type="GO" id="GO:0006338">
    <property type="term" value="P:chromatin remodeling"/>
    <property type="evidence" value="ECO:0007669"/>
    <property type="project" value="UniProtKB-ARBA"/>
</dbReference>
<evidence type="ECO:0000259" key="3">
    <source>
        <dbReference type="PROSITE" id="PS50013"/>
    </source>
</evidence>
<feature type="region of interest" description="Disordered" evidence="2">
    <location>
        <begin position="274"/>
        <end position="299"/>
    </location>
</feature>
<dbReference type="InterPro" id="IPR000953">
    <property type="entry name" value="Chromo/chromo_shadow_dom"/>
</dbReference>
<gene>
    <name evidence="4" type="ORF">AJ78_08509</name>
</gene>
<feature type="region of interest" description="Disordered" evidence="2">
    <location>
        <begin position="95"/>
        <end position="125"/>
    </location>
</feature>
<comment type="caution">
    <text evidence="4">The sequence shown here is derived from an EMBL/GenBank/DDBJ whole genome shotgun (WGS) entry which is preliminary data.</text>
</comment>
<dbReference type="Proteomes" id="UP000182235">
    <property type="component" value="Unassembled WGS sequence"/>
</dbReference>
<feature type="compositionally biased region" description="Low complexity" evidence="2">
    <location>
        <begin position="103"/>
        <end position="121"/>
    </location>
</feature>
<dbReference type="AlphaFoldDB" id="A0A1J9P2V6"/>
<comment type="subunit">
    <text evidence="1">Component of the NuA4 histone acetyltransferase complex.</text>
</comment>
<dbReference type="PROSITE" id="PS50013">
    <property type="entry name" value="CHROMO_2"/>
    <property type="match status" value="1"/>
</dbReference>
<name>A0A1J9P2V6_9EURO</name>